<evidence type="ECO:0000256" key="2">
    <source>
        <dbReference type="ARBA" id="ARBA00022840"/>
    </source>
</evidence>
<dbReference type="PANTHER" id="PTHR10695">
    <property type="entry name" value="DEPHOSPHO-COA KINASE-RELATED"/>
    <property type="match status" value="1"/>
</dbReference>
<comment type="pathway">
    <text evidence="3">Cofactor biosynthesis; coenzyme A biosynthesis; CoA from (R)-pantothenate: step 5/5.</text>
</comment>
<sequence>MSEIVNQSRRIIGLTGGIATGKTTVANYLAQIHQLPVFDADIYAREAVAPGSPVLERLVQHYSQDILEIEGSLNRAKLANIIFHDSNERQWVEKQIHPEVRSRFIENIENAPKNATLVLVIPLLFEAQMTDLVTEIWVVYCNFQQQLERLMQRNALILTEAKARINAQMSLEQKCQKAQVILDNSTTIEALFQQIDSALVG</sequence>
<reference evidence="5 6" key="1">
    <citation type="submission" date="2023-06" db="EMBL/GenBank/DDBJ databases">
        <title>Whole genome sequence of Oscillatoria calcuttensis NRMC-F 0142.</title>
        <authorList>
            <person name="Shakena Fathima T."/>
            <person name="Muralitharan G."/>
            <person name="Thajuddin N."/>
        </authorList>
    </citation>
    <scope>NUCLEOTIDE SEQUENCE [LARGE SCALE GENOMIC DNA]</scope>
    <source>
        <strain evidence="5 6">NRMC-F 0142</strain>
    </source>
</reference>
<dbReference type="EC" id="2.7.1.24" evidence="3 4"/>
<evidence type="ECO:0000256" key="1">
    <source>
        <dbReference type="ARBA" id="ARBA00022741"/>
    </source>
</evidence>
<dbReference type="NCBIfam" id="TIGR00152">
    <property type="entry name" value="dephospho-CoA kinase"/>
    <property type="match status" value="1"/>
</dbReference>
<dbReference type="SUPFAM" id="SSF52540">
    <property type="entry name" value="P-loop containing nucleoside triphosphate hydrolases"/>
    <property type="match status" value="1"/>
</dbReference>
<dbReference type="RefSeq" id="WP_284478526.1">
    <property type="nucleotide sequence ID" value="NZ_JASVEJ010000037.1"/>
</dbReference>
<name>A0ABT7M1F3_9CYAN</name>
<dbReference type="PANTHER" id="PTHR10695:SF46">
    <property type="entry name" value="BIFUNCTIONAL COENZYME A SYNTHASE-RELATED"/>
    <property type="match status" value="1"/>
</dbReference>
<dbReference type="Gene3D" id="3.40.50.300">
    <property type="entry name" value="P-loop containing nucleotide triphosphate hydrolases"/>
    <property type="match status" value="1"/>
</dbReference>
<comment type="caution">
    <text evidence="5">The sequence shown here is derived from an EMBL/GenBank/DDBJ whole genome shotgun (WGS) entry which is preliminary data.</text>
</comment>
<accession>A0ABT7M1F3</accession>
<dbReference type="InterPro" id="IPR027417">
    <property type="entry name" value="P-loop_NTPase"/>
</dbReference>
<keyword evidence="3 5" id="KW-0808">Transferase</keyword>
<dbReference type="CDD" id="cd02022">
    <property type="entry name" value="DPCK"/>
    <property type="match status" value="1"/>
</dbReference>
<keyword evidence="1 3" id="KW-0547">Nucleotide-binding</keyword>
<dbReference type="PROSITE" id="PS51219">
    <property type="entry name" value="DPCK"/>
    <property type="match status" value="1"/>
</dbReference>
<dbReference type="HAMAP" id="MF_00376">
    <property type="entry name" value="Dephospho_CoA_kinase"/>
    <property type="match status" value="1"/>
</dbReference>
<evidence type="ECO:0000256" key="4">
    <source>
        <dbReference type="NCBIfam" id="TIGR00152"/>
    </source>
</evidence>
<dbReference type="GO" id="GO:0004140">
    <property type="term" value="F:dephospho-CoA kinase activity"/>
    <property type="evidence" value="ECO:0007669"/>
    <property type="project" value="UniProtKB-EC"/>
</dbReference>
<comment type="similarity">
    <text evidence="3">Belongs to the CoaE family.</text>
</comment>
<evidence type="ECO:0000313" key="6">
    <source>
        <dbReference type="Proteomes" id="UP001230986"/>
    </source>
</evidence>
<protein>
    <recommendedName>
        <fullName evidence="3 4">Dephospho-CoA kinase</fullName>
        <ecNumber evidence="3 4">2.7.1.24</ecNumber>
    </recommendedName>
    <alternativeName>
        <fullName evidence="3">Dephosphocoenzyme A kinase</fullName>
    </alternativeName>
</protein>
<dbReference type="InterPro" id="IPR001977">
    <property type="entry name" value="Depp_CoAkinase"/>
</dbReference>
<keyword evidence="3" id="KW-0173">Coenzyme A biosynthesis</keyword>
<comment type="subcellular location">
    <subcellularLocation>
        <location evidence="3">Cytoplasm</location>
    </subcellularLocation>
</comment>
<comment type="function">
    <text evidence="3">Catalyzes the phosphorylation of the 3'-hydroxyl group of dephosphocoenzyme A to form coenzyme A.</text>
</comment>
<keyword evidence="3 5" id="KW-0418">Kinase</keyword>
<keyword evidence="2 3" id="KW-0067">ATP-binding</keyword>
<evidence type="ECO:0000313" key="5">
    <source>
        <dbReference type="EMBL" id="MDL5057677.1"/>
    </source>
</evidence>
<keyword evidence="6" id="KW-1185">Reference proteome</keyword>
<gene>
    <name evidence="3 5" type="primary">coaE</name>
    <name evidence="5" type="ORF">QQ055_09455</name>
</gene>
<evidence type="ECO:0000256" key="3">
    <source>
        <dbReference type="HAMAP-Rule" id="MF_00376"/>
    </source>
</evidence>
<dbReference type="EMBL" id="JASVEJ010000037">
    <property type="protein sequence ID" value="MDL5057677.1"/>
    <property type="molecule type" value="Genomic_DNA"/>
</dbReference>
<organism evidence="5 6">
    <name type="scientific">Geitlerinema calcuttense NRMC-F 0142</name>
    <dbReference type="NCBI Taxonomy" id="2922238"/>
    <lineage>
        <taxon>Bacteria</taxon>
        <taxon>Bacillati</taxon>
        <taxon>Cyanobacteriota</taxon>
        <taxon>Cyanophyceae</taxon>
        <taxon>Geitlerinematales</taxon>
        <taxon>Geitlerinemataceae</taxon>
        <taxon>Geitlerinema</taxon>
    </lineage>
</organism>
<dbReference type="Pfam" id="PF01121">
    <property type="entry name" value="CoaE"/>
    <property type="match status" value="1"/>
</dbReference>
<proteinExistence type="inferred from homology"/>
<keyword evidence="3" id="KW-0963">Cytoplasm</keyword>
<dbReference type="Proteomes" id="UP001230986">
    <property type="component" value="Unassembled WGS sequence"/>
</dbReference>
<comment type="catalytic activity">
    <reaction evidence="3">
        <text>3'-dephospho-CoA + ATP = ADP + CoA + H(+)</text>
        <dbReference type="Rhea" id="RHEA:18245"/>
        <dbReference type="ChEBI" id="CHEBI:15378"/>
        <dbReference type="ChEBI" id="CHEBI:30616"/>
        <dbReference type="ChEBI" id="CHEBI:57287"/>
        <dbReference type="ChEBI" id="CHEBI:57328"/>
        <dbReference type="ChEBI" id="CHEBI:456216"/>
        <dbReference type="EC" id="2.7.1.24"/>
    </reaction>
</comment>
<feature type="binding site" evidence="3">
    <location>
        <begin position="19"/>
        <end position="24"/>
    </location>
    <ligand>
        <name>ATP</name>
        <dbReference type="ChEBI" id="CHEBI:30616"/>
    </ligand>
</feature>